<organism evidence="1 2">
    <name type="scientific">Flectobacillus longus</name>
    <dbReference type="NCBI Taxonomy" id="2984207"/>
    <lineage>
        <taxon>Bacteria</taxon>
        <taxon>Pseudomonadati</taxon>
        <taxon>Bacteroidota</taxon>
        <taxon>Cytophagia</taxon>
        <taxon>Cytophagales</taxon>
        <taxon>Flectobacillaceae</taxon>
        <taxon>Flectobacillus</taxon>
    </lineage>
</organism>
<proteinExistence type="predicted"/>
<dbReference type="RefSeq" id="WP_283372224.1">
    <property type="nucleotide sequence ID" value="NZ_JASHID010000044.1"/>
</dbReference>
<accession>A0ABT6YVH4</accession>
<reference evidence="1 2" key="1">
    <citation type="submission" date="2023-05" db="EMBL/GenBank/DDBJ databases">
        <title>Novel species of genus Flectobacillus isolated from stream in China.</title>
        <authorList>
            <person name="Lu H."/>
        </authorList>
    </citation>
    <scope>NUCLEOTIDE SEQUENCE [LARGE SCALE GENOMIC DNA]</scope>
    <source>
        <strain evidence="1 2">DC10W</strain>
    </source>
</reference>
<dbReference type="EMBL" id="JASHID010000044">
    <property type="protein sequence ID" value="MDI9867604.1"/>
    <property type="molecule type" value="Genomic_DNA"/>
</dbReference>
<evidence type="ECO:0000313" key="2">
    <source>
        <dbReference type="Proteomes" id="UP001236569"/>
    </source>
</evidence>
<name>A0ABT6YVH4_9BACT</name>
<protein>
    <submittedName>
        <fullName evidence="1">Uncharacterized protein</fullName>
    </submittedName>
</protein>
<sequence length="83" mass="9548">MNDLVIENGKNKNEAIFRNKFVWTQGKLDDEIRNNTQISLSKNLVLSYKKASYDEEVPPNFINNEVGVDTTEQAGKKLIELFE</sequence>
<dbReference type="Proteomes" id="UP001236569">
    <property type="component" value="Unassembled WGS sequence"/>
</dbReference>
<keyword evidence="2" id="KW-1185">Reference proteome</keyword>
<gene>
    <name evidence="1" type="ORF">QM480_24910</name>
</gene>
<evidence type="ECO:0000313" key="1">
    <source>
        <dbReference type="EMBL" id="MDI9867604.1"/>
    </source>
</evidence>
<comment type="caution">
    <text evidence="1">The sequence shown here is derived from an EMBL/GenBank/DDBJ whole genome shotgun (WGS) entry which is preliminary data.</text>
</comment>